<organism evidence="1 2">
    <name type="scientific">Petralouisia muris</name>
    <dbReference type="NCBI Taxonomy" id="3032872"/>
    <lineage>
        <taxon>Bacteria</taxon>
        <taxon>Bacillati</taxon>
        <taxon>Bacillota</taxon>
        <taxon>Clostridia</taxon>
        <taxon>Lachnospirales</taxon>
        <taxon>Lachnospiraceae</taxon>
        <taxon>Petralouisia</taxon>
    </lineage>
</organism>
<name>A0AC61RSB6_9FIRM</name>
<keyword evidence="2" id="KW-1185">Reference proteome</keyword>
<dbReference type="EMBL" id="SRYA01000044">
    <property type="protein sequence ID" value="TGY93447.1"/>
    <property type="molecule type" value="Genomic_DNA"/>
</dbReference>
<gene>
    <name evidence="1" type="ORF">E5329_18695</name>
</gene>
<protein>
    <submittedName>
        <fullName evidence="1">Four helix bundle protein</fullName>
    </submittedName>
</protein>
<proteinExistence type="predicted"/>
<accession>A0AC61RSB6</accession>
<dbReference type="Proteomes" id="UP000304953">
    <property type="component" value="Unassembled WGS sequence"/>
</dbReference>
<reference evidence="1" key="1">
    <citation type="submission" date="2019-04" db="EMBL/GenBank/DDBJ databases">
        <title>Microbes associate with the intestines of laboratory mice.</title>
        <authorList>
            <person name="Navarre W."/>
            <person name="Wong E."/>
            <person name="Huang K."/>
            <person name="Tropini C."/>
            <person name="Ng K."/>
            <person name="Yu B."/>
        </authorList>
    </citation>
    <scope>NUCLEOTIDE SEQUENCE</scope>
    <source>
        <strain evidence="1">NM01_1-7b</strain>
    </source>
</reference>
<evidence type="ECO:0000313" key="2">
    <source>
        <dbReference type="Proteomes" id="UP000304953"/>
    </source>
</evidence>
<evidence type="ECO:0000313" key="1">
    <source>
        <dbReference type="EMBL" id="TGY93447.1"/>
    </source>
</evidence>
<comment type="caution">
    <text evidence="1">The sequence shown here is derived from an EMBL/GenBank/DDBJ whole genome shotgun (WGS) entry which is preliminary data.</text>
</comment>
<sequence>MSVRTGERTQGDLTVIVKAKEMVIYTLRITNNEKNFPKRYRLSVVNKIQDKAFEIVTCLIEANEIYPRTKAELQYRQMRQRQAMAYCRSLMATVDICKELFSLSSDKVAFWAKSVFEVRTLTAAWFKKDEERFKDKFK</sequence>